<keyword evidence="3" id="KW-1185">Reference proteome</keyword>
<evidence type="ECO:0000256" key="1">
    <source>
        <dbReference type="SAM" id="Phobius"/>
    </source>
</evidence>
<sequence>MKARNALSGPTAAFVLAGMWTVVIALWFVARPDGGGSIMLVCAVVSAPVWLAIGVQRLRARRAADERPTPPT</sequence>
<evidence type="ECO:0000313" key="3">
    <source>
        <dbReference type="Proteomes" id="UP001501845"/>
    </source>
</evidence>
<dbReference type="RefSeq" id="WP_346156023.1">
    <property type="nucleotide sequence ID" value="NZ_BAABBU010000008.1"/>
</dbReference>
<organism evidence="2 3">
    <name type="scientific">Streptomyces tunisiensis</name>
    <dbReference type="NCBI Taxonomy" id="948699"/>
    <lineage>
        <taxon>Bacteria</taxon>
        <taxon>Bacillati</taxon>
        <taxon>Actinomycetota</taxon>
        <taxon>Actinomycetes</taxon>
        <taxon>Kitasatosporales</taxon>
        <taxon>Streptomycetaceae</taxon>
        <taxon>Streptomyces</taxon>
    </lineage>
</organism>
<feature type="transmembrane region" description="Helical" evidence="1">
    <location>
        <begin position="12"/>
        <end position="30"/>
    </location>
</feature>
<dbReference type="EMBL" id="BAABBU010000008">
    <property type="protein sequence ID" value="GAA4131072.1"/>
    <property type="molecule type" value="Genomic_DNA"/>
</dbReference>
<keyword evidence="1" id="KW-1133">Transmembrane helix</keyword>
<feature type="transmembrane region" description="Helical" evidence="1">
    <location>
        <begin position="36"/>
        <end position="53"/>
    </location>
</feature>
<keyword evidence="1" id="KW-0472">Membrane</keyword>
<accession>A0ABP7Y818</accession>
<comment type="caution">
    <text evidence="2">The sequence shown here is derived from an EMBL/GenBank/DDBJ whole genome shotgun (WGS) entry which is preliminary data.</text>
</comment>
<reference evidence="3" key="1">
    <citation type="journal article" date="2019" name="Int. J. Syst. Evol. Microbiol.">
        <title>The Global Catalogue of Microorganisms (GCM) 10K type strain sequencing project: providing services to taxonomists for standard genome sequencing and annotation.</title>
        <authorList>
            <consortium name="The Broad Institute Genomics Platform"/>
            <consortium name="The Broad Institute Genome Sequencing Center for Infectious Disease"/>
            <person name="Wu L."/>
            <person name="Ma J."/>
        </authorList>
    </citation>
    <scope>NUCLEOTIDE SEQUENCE [LARGE SCALE GENOMIC DNA]</scope>
    <source>
        <strain evidence="3">JCM 17589</strain>
    </source>
</reference>
<evidence type="ECO:0000313" key="2">
    <source>
        <dbReference type="EMBL" id="GAA4131072.1"/>
    </source>
</evidence>
<keyword evidence="1" id="KW-0812">Transmembrane</keyword>
<protein>
    <recommendedName>
        <fullName evidence="4">Integral membrane protein</fullName>
    </recommendedName>
</protein>
<name>A0ABP7Y818_9ACTN</name>
<evidence type="ECO:0008006" key="4">
    <source>
        <dbReference type="Google" id="ProtNLM"/>
    </source>
</evidence>
<proteinExistence type="predicted"/>
<gene>
    <name evidence="2" type="ORF">GCM10022285_20320</name>
</gene>
<dbReference type="Proteomes" id="UP001501845">
    <property type="component" value="Unassembled WGS sequence"/>
</dbReference>